<keyword evidence="2" id="KW-0812">Transmembrane</keyword>
<name>W7XXG5_9BACT</name>
<dbReference type="GO" id="GO:0019867">
    <property type="term" value="C:outer membrane"/>
    <property type="evidence" value="ECO:0007669"/>
    <property type="project" value="InterPro"/>
</dbReference>
<evidence type="ECO:0000256" key="5">
    <source>
        <dbReference type="ARBA" id="ARBA00023237"/>
    </source>
</evidence>
<dbReference type="Gene3D" id="2.40.160.50">
    <property type="entry name" value="membrane protein fhac: a member of the omp85/tpsb transporter family"/>
    <property type="match status" value="1"/>
</dbReference>
<reference evidence="8 9" key="1">
    <citation type="journal article" date="2014" name="Genome Announc.">
        <title>Draft Genome Sequence of Cytophaga fermentans JCM 21142T, a Facultative Anaerobe Isolated from Marine Mud.</title>
        <authorList>
            <person name="Starns D."/>
            <person name="Oshima K."/>
            <person name="Suda W."/>
            <person name="Iino T."/>
            <person name="Yuki M."/>
            <person name="Inoue J."/>
            <person name="Kitamura K."/>
            <person name="Iida T."/>
            <person name="Darby A."/>
            <person name="Hattori M."/>
            <person name="Ohkuma M."/>
        </authorList>
    </citation>
    <scope>NUCLEOTIDE SEQUENCE [LARGE SCALE GENOMIC DNA]</scope>
    <source>
        <strain evidence="8 9">JCM 21142</strain>
    </source>
</reference>
<dbReference type="RefSeq" id="WP_044212726.1">
    <property type="nucleotide sequence ID" value="NZ_BAMD01000018.1"/>
</dbReference>
<gene>
    <name evidence="8" type="ORF">JCM21142_41779</name>
</gene>
<evidence type="ECO:0000256" key="4">
    <source>
        <dbReference type="ARBA" id="ARBA00023136"/>
    </source>
</evidence>
<dbReference type="Gene3D" id="3.10.20.310">
    <property type="entry name" value="membrane protein fhac"/>
    <property type="match status" value="1"/>
</dbReference>
<comment type="caution">
    <text evidence="8">The sequence shown here is derived from an EMBL/GenBank/DDBJ whole genome shotgun (WGS) entry which is preliminary data.</text>
</comment>
<organism evidence="8 9">
    <name type="scientific">Saccharicrinis fermentans DSM 9555 = JCM 21142</name>
    <dbReference type="NCBI Taxonomy" id="869213"/>
    <lineage>
        <taxon>Bacteria</taxon>
        <taxon>Pseudomonadati</taxon>
        <taxon>Bacteroidota</taxon>
        <taxon>Bacteroidia</taxon>
        <taxon>Marinilabiliales</taxon>
        <taxon>Marinilabiliaceae</taxon>
        <taxon>Saccharicrinis</taxon>
    </lineage>
</organism>
<evidence type="ECO:0000259" key="7">
    <source>
        <dbReference type="Pfam" id="PF01103"/>
    </source>
</evidence>
<dbReference type="Proteomes" id="UP000019402">
    <property type="component" value="Unassembled WGS sequence"/>
</dbReference>
<feature type="domain" description="Bacterial surface antigen (D15)" evidence="7">
    <location>
        <begin position="432"/>
        <end position="770"/>
    </location>
</feature>
<evidence type="ECO:0000256" key="3">
    <source>
        <dbReference type="ARBA" id="ARBA00022729"/>
    </source>
</evidence>
<comment type="subcellular location">
    <subcellularLocation>
        <location evidence="1">Membrane</location>
    </subcellularLocation>
</comment>
<keyword evidence="3 6" id="KW-0732">Signal</keyword>
<dbReference type="AlphaFoldDB" id="W7XXG5"/>
<feature type="chain" id="PRO_5004903848" evidence="6">
    <location>
        <begin position="23"/>
        <end position="772"/>
    </location>
</feature>
<keyword evidence="9" id="KW-1185">Reference proteome</keyword>
<keyword evidence="4" id="KW-0472">Membrane</keyword>
<dbReference type="PANTHER" id="PTHR12815">
    <property type="entry name" value="SORTING AND ASSEMBLY MACHINERY SAMM50 PROTEIN FAMILY MEMBER"/>
    <property type="match status" value="1"/>
</dbReference>
<evidence type="ECO:0000313" key="8">
    <source>
        <dbReference type="EMBL" id="GAF03120.1"/>
    </source>
</evidence>
<feature type="signal peptide" evidence="6">
    <location>
        <begin position="1"/>
        <end position="22"/>
    </location>
</feature>
<proteinExistence type="predicted"/>
<dbReference type="eggNOG" id="COG4775">
    <property type="taxonomic scope" value="Bacteria"/>
</dbReference>
<dbReference type="Pfam" id="PF01103">
    <property type="entry name" value="Omp85"/>
    <property type="match status" value="1"/>
</dbReference>
<dbReference type="PROSITE" id="PS51257">
    <property type="entry name" value="PROKAR_LIPOPROTEIN"/>
    <property type="match status" value="1"/>
</dbReference>
<accession>W7XXG5</accession>
<evidence type="ECO:0000256" key="1">
    <source>
        <dbReference type="ARBA" id="ARBA00004370"/>
    </source>
</evidence>
<evidence type="ECO:0000256" key="6">
    <source>
        <dbReference type="SAM" id="SignalP"/>
    </source>
</evidence>
<evidence type="ECO:0000256" key="2">
    <source>
        <dbReference type="ARBA" id="ARBA00022692"/>
    </source>
</evidence>
<dbReference type="PANTHER" id="PTHR12815:SF47">
    <property type="entry name" value="TRANSLOCATION AND ASSEMBLY MODULE SUBUNIT TAMA"/>
    <property type="match status" value="1"/>
</dbReference>
<evidence type="ECO:0000313" key="9">
    <source>
        <dbReference type="Proteomes" id="UP000019402"/>
    </source>
</evidence>
<keyword evidence="5" id="KW-0998">Cell outer membrane</keyword>
<protein>
    <submittedName>
        <fullName evidence="8">Outer membrane protein/protective antigen OMA87</fullName>
    </submittedName>
</protein>
<dbReference type="STRING" id="869213.GCA_000517085_02547"/>
<dbReference type="InterPro" id="IPR000184">
    <property type="entry name" value="Bac_surfAg_D15"/>
</dbReference>
<sequence>MKYILYYIALSLALLVSSCSSVKNVPENEYLLQKVLIKNNPRDISKERFMPYVKQRENLRIFGVLKFHLGLYNFAGKDTTKKINKWLRRVGEAPVLYDELLAHQSADQLEVFLKNKGYFHASVHDSLVVVSKKKVKVRYVIDQGRQFKLGDITYGAVDSTIGKLVLEDSHRSLLKKGKAFDVSLHDAERERITRSLRNKGYYNFSKEFIYFKADSSVGGFMVNDSVIVKNARKELGRDKDTTFVHPTFRIKNVYYRMGYNTHKALAEKETYFSEFDTLMIHDCYFLYIDKVRVDPDVLYNSSYIQPGQLYRVDLVDRTQTLLSNLKIYRFVNIRFDEVSAPDTASTDDKWLDCHIQLVPAKYQSYSIDIEGINSSGNLGAGGNFKYQHKNLLKGAEEFSFNFGASMQNQFDRQEDPFSTLEIGGESEIIFPKFWMPFKIERFRQRYNPKTSLSLAYNHQRRPDYTRTIATGKISYLWKSNRNTSHILTPLSMNYVGIPTVDAAFDSIISDTYLKYSYEDHLISSTSYSIVYNQQEVNKRKDFWYVNWNVEEAGNVLNVFSNTLGEKVQDAEDGDYYEVLGVRYAQYVQSDIDIRYHHYMNRINSMAYRFYLGVGYPYGNLNVLPFEKRYFSGGANSIRAWPVRGVGPGSYDSDDANYYNQTGDIKLEMNAEYRFKLFWMLEGAFFLDAGNIYTIRKDISPEGGLFKLKNFSDKLAVGTGLGMRFDLKYFIFRMDTGIKLRDPVESAGKRWLVGTRPYTWGDVAFNFAIGYPF</sequence>
<dbReference type="InterPro" id="IPR039910">
    <property type="entry name" value="D15-like"/>
</dbReference>
<dbReference type="EMBL" id="BAMD01000018">
    <property type="protein sequence ID" value="GAF03120.1"/>
    <property type="molecule type" value="Genomic_DNA"/>
</dbReference>